<evidence type="ECO:0000313" key="1">
    <source>
        <dbReference type="EMBL" id="AEV93502.1"/>
    </source>
</evidence>
<protein>
    <submittedName>
        <fullName evidence="1">Type II restriction endonuclease EcoT22I</fullName>
    </submittedName>
</protein>
<sequence>MASFIEKLDELASHFNINQNSVVYKYIEKKTRASGRDSKARRSLGNLYALYVLCQSYNEGAKNGASFSVLMQKMKELPFGAKLQNHPLDNRLNDEIRRSFQVQDSMLPVQNVAEGTLKRRKISVDFLSEYGMNPDFASVFITNAIDLYINEITEKQNEFLLNIENSNGKDSIIEFVENSFRPNADARLFEVVSFSVLKIYFSKKSVVINGKEEFFQLFKTGRTNANDGGIDFVLRPVGRFFQVTEVLDFKKYFLDFDKTNKFPMSFVVKTELEPEEVMDKIKINSEKSMEKELVQKYLILFEEIFTLQTLRSILGMISDSLDELEELKRVIIENFKLEYGLLD</sequence>
<reference evidence="1" key="1">
    <citation type="submission" date="2011-01" db="EMBL/GenBank/DDBJ databases">
        <authorList>
            <person name="Kaczorowska A.-K."/>
            <person name="Kaczorowski T."/>
        </authorList>
    </citation>
    <scope>NUCLEOTIDE SEQUENCE</scope>
    <source>
        <strain evidence="1">TB22</strain>
        <plasmid evidence="1">pEC22</plasmid>
    </source>
</reference>
<dbReference type="EMBL" id="HQ848325">
    <property type="protein sequence ID" value="AEV93502.1"/>
    <property type="molecule type" value="Genomic_DNA"/>
</dbReference>
<dbReference type="RefSeq" id="WP_001399825.1">
    <property type="nucleotide sequence ID" value="NC_025058.1"/>
</dbReference>
<dbReference type="REBASE" id="51649">
    <property type="entry name" value="EcoTB22ORFAP"/>
</dbReference>
<geneLocation type="plasmid" evidence="1">
    <name>pEC22</name>
</geneLocation>
<proteinExistence type="predicted"/>
<organism evidence="1">
    <name type="scientific">Escherichia coli</name>
    <dbReference type="NCBI Taxonomy" id="562"/>
    <lineage>
        <taxon>Bacteria</taxon>
        <taxon>Pseudomonadati</taxon>
        <taxon>Pseudomonadota</taxon>
        <taxon>Gammaproteobacteria</taxon>
        <taxon>Enterobacterales</taxon>
        <taxon>Enterobacteriaceae</taxon>
        <taxon>Escherichia</taxon>
    </lineage>
</organism>
<keyword evidence="1" id="KW-0540">Nuclease</keyword>
<accession>J3JR21</accession>
<dbReference type="AlphaFoldDB" id="J3JR21"/>
<gene>
    <name evidence="1" type="primary">EcoT22IR</name>
</gene>
<dbReference type="GO" id="GO:0004519">
    <property type="term" value="F:endonuclease activity"/>
    <property type="evidence" value="ECO:0007669"/>
    <property type="project" value="UniProtKB-KW"/>
</dbReference>
<name>J3JR21_ECOLX</name>
<keyword evidence="1" id="KW-0255">Endonuclease</keyword>
<keyword evidence="1" id="KW-0378">Hydrolase</keyword>
<keyword evidence="1" id="KW-0614">Plasmid</keyword>